<dbReference type="AlphaFoldDB" id="U3TFA8"/>
<dbReference type="GeneID" id="17110522"/>
<dbReference type="Pfam" id="PF02729">
    <property type="entry name" value="OTCace_N"/>
    <property type="match status" value="1"/>
</dbReference>
<feature type="domain" description="Aspartate/ornithine carbamoyltransferase Asp/Orn-binding" evidence="6">
    <location>
        <begin position="157"/>
        <end position="311"/>
    </location>
</feature>
<dbReference type="InterPro" id="IPR006132">
    <property type="entry name" value="Asp/Orn_carbamoyltranf_P-bd"/>
</dbReference>
<feature type="binding site" evidence="5">
    <location>
        <begin position="237"/>
        <end position="238"/>
    </location>
    <ligand>
        <name>L-ornithine</name>
        <dbReference type="ChEBI" id="CHEBI:46911"/>
    </ligand>
</feature>
<comment type="similarity">
    <text evidence="1 5">Belongs to the aspartate/ornithine carbamoyltransferase superfamily. OTCase family.</text>
</comment>
<protein>
    <recommendedName>
        <fullName evidence="2 5">Ornithine carbamoyltransferase</fullName>
        <shortName evidence="5">OTCase</shortName>
        <ecNumber evidence="2 5">2.1.3.3</ecNumber>
    </recommendedName>
</protein>
<dbReference type="GO" id="GO:0005737">
    <property type="term" value="C:cytoplasm"/>
    <property type="evidence" value="ECO:0007669"/>
    <property type="project" value="UniProtKB-SubCell"/>
</dbReference>
<evidence type="ECO:0000256" key="3">
    <source>
        <dbReference type="ARBA" id="ARBA00022679"/>
    </source>
</evidence>
<dbReference type="GO" id="GO:0019240">
    <property type="term" value="P:citrulline biosynthetic process"/>
    <property type="evidence" value="ECO:0007669"/>
    <property type="project" value="TreeGrafter"/>
</dbReference>
<keyword evidence="5" id="KW-0963">Cytoplasm</keyword>
<dbReference type="NCBIfam" id="NF001986">
    <property type="entry name" value="PRK00779.1"/>
    <property type="match status" value="1"/>
</dbReference>
<dbReference type="PROSITE" id="PS00097">
    <property type="entry name" value="CARBAMOYLTRANSFERASE"/>
    <property type="match status" value="1"/>
</dbReference>
<evidence type="ECO:0000259" key="6">
    <source>
        <dbReference type="Pfam" id="PF00185"/>
    </source>
</evidence>
<dbReference type="Pfam" id="PF00185">
    <property type="entry name" value="OTCace"/>
    <property type="match status" value="1"/>
</dbReference>
<dbReference type="KEGG" id="acj:ACAM_1251"/>
<evidence type="ECO:0000256" key="5">
    <source>
        <dbReference type="HAMAP-Rule" id="MF_01109"/>
    </source>
</evidence>
<keyword evidence="9" id="KW-1185">Reference proteome</keyword>
<feature type="binding site" evidence="5">
    <location>
        <position position="169"/>
    </location>
    <ligand>
        <name>L-ornithine</name>
        <dbReference type="ChEBI" id="CHEBI:46911"/>
    </ligand>
</feature>
<dbReference type="PRINTS" id="PR00102">
    <property type="entry name" value="OTCASE"/>
</dbReference>
<dbReference type="PANTHER" id="PTHR45753">
    <property type="entry name" value="ORNITHINE CARBAMOYLTRANSFERASE, MITOCHONDRIAL"/>
    <property type="match status" value="1"/>
</dbReference>
<dbReference type="OrthoDB" id="4696at2157"/>
<name>U3TFA8_9CREN</name>
<comment type="catalytic activity">
    <reaction evidence="4 5">
        <text>carbamoyl phosphate + L-ornithine = L-citrulline + phosphate + H(+)</text>
        <dbReference type="Rhea" id="RHEA:19513"/>
        <dbReference type="ChEBI" id="CHEBI:15378"/>
        <dbReference type="ChEBI" id="CHEBI:43474"/>
        <dbReference type="ChEBI" id="CHEBI:46911"/>
        <dbReference type="ChEBI" id="CHEBI:57743"/>
        <dbReference type="ChEBI" id="CHEBI:58228"/>
        <dbReference type="EC" id="2.1.3.3"/>
    </reaction>
</comment>
<dbReference type="InterPro" id="IPR002292">
    <property type="entry name" value="Orn/put_carbamltrans"/>
</dbReference>
<dbReference type="PRINTS" id="PR00100">
    <property type="entry name" value="AOTCASE"/>
</dbReference>
<dbReference type="SUPFAM" id="SSF53671">
    <property type="entry name" value="Aspartate/ornithine carbamoyltransferase"/>
    <property type="match status" value="1"/>
</dbReference>
<feature type="binding site" evidence="5">
    <location>
        <begin position="273"/>
        <end position="274"/>
    </location>
    <ligand>
        <name>carbamoyl phosphate</name>
        <dbReference type="ChEBI" id="CHEBI:58228"/>
    </ligand>
</feature>
<evidence type="ECO:0000256" key="1">
    <source>
        <dbReference type="ARBA" id="ARBA00007805"/>
    </source>
</evidence>
<feature type="binding site" evidence="5">
    <location>
        <begin position="137"/>
        <end position="140"/>
    </location>
    <ligand>
        <name>carbamoyl phosphate</name>
        <dbReference type="ChEBI" id="CHEBI:58228"/>
    </ligand>
</feature>
<dbReference type="InterPro" id="IPR036901">
    <property type="entry name" value="Asp/Orn_carbamoylTrfase_sf"/>
</dbReference>
<dbReference type="InterPro" id="IPR006131">
    <property type="entry name" value="Asp_carbamoyltransf_Asp/Orn-bd"/>
</dbReference>
<dbReference type="HAMAP" id="MF_01109">
    <property type="entry name" value="OTCase"/>
    <property type="match status" value="1"/>
</dbReference>
<dbReference type="GO" id="GO:0042450">
    <property type="term" value="P:L-arginine biosynthetic process via ornithine"/>
    <property type="evidence" value="ECO:0007669"/>
    <property type="project" value="UniProtKB-UniRule"/>
</dbReference>
<feature type="binding site" evidence="5">
    <location>
        <position position="301"/>
    </location>
    <ligand>
        <name>carbamoyl phosphate</name>
        <dbReference type="ChEBI" id="CHEBI:58228"/>
    </ligand>
</feature>
<reference evidence="8 9" key="1">
    <citation type="journal article" date="2013" name="Appl. Environ. Microbiol.">
        <title>Variation of the Virus-Related Elements within Syntenic Genomes of the Hyperthermophilic Archaeon Aeropyrum.</title>
        <authorList>
            <person name="Daifuku T."/>
            <person name="Yoshida T."/>
            <person name="Kitamura T."/>
            <person name="Kawaichi S."/>
            <person name="Inoue T."/>
            <person name="Nomura K."/>
            <person name="Yoshida Y."/>
            <person name="Kuno S."/>
            <person name="Sako Y."/>
        </authorList>
    </citation>
    <scope>NUCLEOTIDE SEQUENCE [LARGE SCALE GENOMIC DNA]</scope>
    <source>
        <strain evidence="8 9">SY1</strain>
    </source>
</reference>
<dbReference type="GO" id="GO:0016597">
    <property type="term" value="F:amino acid binding"/>
    <property type="evidence" value="ECO:0007669"/>
    <property type="project" value="InterPro"/>
</dbReference>
<evidence type="ECO:0000259" key="7">
    <source>
        <dbReference type="Pfam" id="PF02729"/>
    </source>
</evidence>
<organism evidence="8 9">
    <name type="scientific">Aeropyrum camini SY1 = JCM 12091</name>
    <dbReference type="NCBI Taxonomy" id="1198449"/>
    <lineage>
        <taxon>Archaea</taxon>
        <taxon>Thermoproteota</taxon>
        <taxon>Thermoprotei</taxon>
        <taxon>Desulfurococcales</taxon>
        <taxon>Desulfurococcaceae</taxon>
        <taxon>Aeropyrum</taxon>
    </lineage>
</organism>
<dbReference type="FunFam" id="3.40.50.1370:FF:000008">
    <property type="entry name" value="Ornithine carbamoyltransferase"/>
    <property type="match status" value="1"/>
</dbReference>
<dbReference type="STRING" id="1198449.ACAM_1251"/>
<dbReference type="Gene3D" id="3.40.50.1370">
    <property type="entry name" value="Aspartate/ornithine carbamoyltransferase"/>
    <property type="match status" value="2"/>
</dbReference>
<dbReference type="PANTHER" id="PTHR45753:SF3">
    <property type="entry name" value="ORNITHINE TRANSCARBAMYLASE, MITOCHONDRIAL"/>
    <property type="match status" value="1"/>
</dbReference>
<dbReference type="GO" id="GO:0004585">
    <property type="term" value="F:ornithine carbamoyltransferase activity"/>
    <property type="evidence" value="ECO:0007669"/>
    <property type="project" value="UniProtKB-UniRule"/>
</dbReference>
<dbReference type="EMBL" id="AP012489">
    <property type="protein sequence ID" value="BAN90720.1"/>
    <property type="molecule type" value="Genomic_DNA"/>
</dbReference>
<evidence type="ECO:0000313" key="9">
    <source>
        <dbReference type="Proteomes" id="UP000016887"/>
    </source>
</evidence>
<accession>U3TFA8</accession>
<proteinExistence type="inferred from homology"/>
<feature type="binding site" evidence="5">
    <location>
        <position position="233"/>
    </location>
    <ligand>
        <name>L-ornithine</name>
        <dbReference type="ChEBI" id="CHEBI:46911"/>
    </ligand>
</feature>
<evidence type="ECO:0000256" key="4">
    <source>
        <dbReference type="ARBA" id="ARBA00048772"/>
    </source>
</evidence>
<dbReference type="Proteomes" id="UP000016887">
    <property type="component" value="Chromosome"/>
</dbReference>
<dbReference type="RefSeq" id="WP_022541990.1">
    <property type="nucleotide sequence ID" value="NC_022521.1"/>
</dbReference>
<feature type="binding site" evidence="5">
    <location>
        <position position="86"/>
    </location>
    <ligand>
        <name>carbamoyl phosphate</name>
        <dbReference type="ChEBI" id="CHEBI:58228"/>
    </ligand>
</feature>
<dbReference type="eggNOG" id="arCOG00912">
    <property type="taxonomic scope" value="Archaea"/>
</dbReference>
<feature type="domain" description="Aspartate/ornithine carbamoyltransferase carbamoyl-P binding" evidence="7">
    <location>
        <begin position="9"/>
        <end position="150"/>
    </location>
</feature>
<dbReference type="NCBIfam" id="TIGR00658">
    <property type="entry name" value="orni_carb_tr"/>
    <property type="match status" value="1"/>
</dbReference>
<evidence type="ECO:0000256" key="2">
    <source>
        <dbReference type="ARBA" id="ARBA00013007"/>
    </source>
</evidence>
<dbReference type="PATRIC" id="fig|1198449.6.peg.1265"/>
<dbReference type="InterPro" id="IPR006130">
    <property type="entry name" value="Asp/Orn_carbamoylTrfase"/>
</dbReference>
<evidence type="ECO:0000313" key="8">
    <source>
        <dbReference type="EMBL" id="BAN90720.1"/>
    </source>
</evidence>
<feature type="binding site" evidence="5">
    <location>
        <begin position="59"/>
        <end position="62"/>
    </location>
    <ligand>
        <name>carbamoyl phosphate</name>
        <dbReference type="ChEBI" id="CHEBI:58228"/>
    </ligand>
</feature>
<keyword evidence="3 5" id="KW-0808">Transferase</keyword>
<feature type="binding site" evidence="5">
    <location>
        <position position="110"/>
    </location>
    <ligand>
        <name>carbamoyl phosphate</name>
        <dbReference type="ChEBI" id="CHEBI:58228"/>
    </ligand>
</feature>
<comment type="subcellular location">
    <subcellularLocation>
        <location evidence="5">Cytoplasm</location>
    </subcellularLocation>
</comment>
<dbReference type="EC" id="2.1.3.3" evidence="2 5"/>
<dbReference type="InterPro" id="IPR024904">
    <property type="entry name" value="OTCase_ArgI"/>
</dbReference>
<sequence length="314" mass="34426">MSLHRLKGRHLLWLADYTGEEIMHMIELTLEMKRRYYSGERVIPALRGRSVGLLFEKPSTRTRISLEVAVAQLGGHTVYMTPGETQLGRGETIADTARVLSRYLDAIVARVRSHATLEELARHASIPVINGLSDLTHPLQAIADMATILEKKGRLAGVKLAFVGDGADNVLHSLLLAGSKLGLHISVATPPEIRPDERILSKALEAARESGGSVEIVSDPYEAVREADVVYTDVWVSMGQESVAEEKVKLLKPYQVDARLMEAAGGGAIFMHCLPAKRGQEVTDEVIDGPWSVVWDQAENRLHAHKAVLSLLIP</sequence>
<gene>
    <name evidence="8" type="primary">argF</name>
    <name evidence="8" type="ORF">ACAM_1251</name>
</gene>